<gene>
    <name evidence="1" type="ORF">GCM10007380_12310</name>
</gene>
<dbReference type="RefSeq" id="WP_087999442.1">
    <property type="nucleotide sequence ID" value="NZ_BMHB01000001.1"/>
</dbReference>
<comment type="caution">
    <text evidence="1">The sequence shown here is derived from an EMBL/GenBank/DDBJ whole genome shotgun (WGS) entry which is preliminary data.</text>
</comment>
<keyword evidence="2" id="KW-1185">Reference proteome</keyword>
<proteinExistence type="predicted"/>
<evidence type="ECO:0000313" key="1">
    <source>
        <dbReference type="EMBL" id="GGI12317.1"/>
    </source>
</evidence>
<name>A0A8J3AJW5_9BACI</name>
<sequence length="335" mass="40702">MILQHDSWKEYIKQRRKEHNVNRNENELIELIKHETIRNNSDNISRTIAYQNYYFRMNSIQWSFLASMVSRNAGYNMTDLENQNFINGLSLKQRKQLYLTYERANWIIFSDAFPQLLLFEFSVKQNKPLFYLLKHFSVSSFMEIEWEKYWTNRDHVRLVYSLIINEQNMIEKPVIQDEYFKHEVFDTLSYKLQEQLKLSSVIFPNLLGEVYGMSIFQFQEIDKRIQIGKQLYSILFHEDLHQLFCEFAKQITHSGSRNDYEEIVGFAKSNNPKLRDVYPIIPHKRTKSFDWYNSTVFQQGWYKKEHYSDQFKFKETFLMKQDLMMSLLKMKSLFK</sequence>
<dbReference type="EMBL" id="BMHB01000001">
    <property type="protein sequence ID" value="GGI12317.1"/>
    <property type="molecule type" value="Genomic_DNA"/>
</dbReference>
<dbReference type="Proteomes" id="UP000626244">
    <property type="component" value="Unassembled WGS sequence"/>
</dbReference>
<accession>A0A8J3AJW5</accession>
<protein>
    <recommendedName>
        <fullName evidence="3">DUF2515 domain-containing protein</fullName>
    </recommendedName>
</protein>
<dbReference type="InterPro" id="IPR019658">
    <property type="entry name" value="DUF2515"/>
</dbReference>
<organism evidence="1 2">
    <name type="scientific">Gottfriedia solisilvae</name>
    <dbReference type="NCBI Taxonomy" id="1516104"/>
    <lineage>
        <taxon>Bacteria</taxon>
        <taxon>Bacillati</taxon>
        <taxon>Bacillota</taxon>
        <taxon>Bacilli</taxon>
        <taxon>Bacillales</taxon>
        <taxon>Bacillaceae</taxon>
        <taxon>Gottfriedia</taxon>
    </lineage>
</organism>
<evidence type="ECO:0008006" key="3">
    <source>
        <dbReference type="Google" id="ProtNLM"/>
    </source>
</evidence>
<evidence type="ECO:0000313" key="2">
    <source>
        <dbReference type="Proteomes" id="UP000626244"/>
    </source>
</evidence>
<dbReference type="Pfam" id="PF10720">
    <property type="entry name" value="DUF2515"/>
    <property type="match status" value="1"/>
</dbReference>
<dbReference type="AlphaFoldDB" id="A0A8J3AJW5"/>
<reference evidence="2" key="1">
    <citation type="journal article" date="2019" name="Int. J. Syst. Evol. Microbiol.">
        <title>The Global Catalogue of Microorganisms (GCM) 10K type strain sequencing project: providing services to taxonomists for standard genome sequencing and annotation.</title>
        <authorList>
            <consortium name="The Broad Institute Genomics Platform"/>
            <consortium name="The Broad Institute Genome Sequencing Center for Infectious Disease"/>
            <person name="Wu L."/>
            <person name="Ma J."/>
        </authorList>
    </citation>
    <scope>NUCLEOTIDE SEQUENCE [LARGE SCALE GENOMIC DNA]</scope>
    <source>
        <strain evidence="2">CGMCC 1.14993</strain>
    </source>
</reference>
<dbReference type="OrthoDB" id="2690514at2"/>